<dbReference type="PANTHER" id="PTHR13964:SF27">
    <property type="entry name" value="HAT-TRICK, ISOFORM D"/>
    <property type="match status" value="1"/>
</dbReference>
<keyword evidence="3" id="KW-0539">Nucleus</keyword>
<dbReference type="Proteomes" id="UP000249293">
    <property type="component" value="Chromosome 4"/>
</dbReference>
<dbReference type="InterPro" id="IPR036431">
    <property type="entry name" value="ARID_dom_sf"/>
</dbReference>
<keyword evidence="1" id="KW-0805">Transcription regulation</keyword>
<keyword evidence="7" id="KW-1185">Reference proteome</keyword>
<protein>
    <recommendedName>
        <fullName evidence="5">ARID domain-containing protein</fullName>
    </recommendedName>
</protein>
<feature type="compositionally biased region" description="Polar residues" evidence="4">
    <location>
        <begin position="57"/>
        <end position="73"/>
    </location>
</feature>
<evidence type="ECO:0000313" key="6">
    <source>
        <dbReference type="EMBL" id="AWU77643.1"/>
    </source>
</evidence>
<dbReference type="GO" id="GO:0006357">
    <property type="term" value="P:regulation of transcription by RNA polymerase II"/>
    <property type="evidence" value="ECO:0007669"/>
    <property type="project" value="TreeGrafter"/>
</dbReference>
<dbReference type="GeneID" id="40385472"/>
<dbReference type="InterPro" id="IPR001606">
    <property type="entry name" value="ARID_dom"/>
</dbReference>
<dbReference type="AlphaFoldDB" id="A0A2U9R8H4"/>
<dbReference type="Gene3D" id="1.10.150.60">
    <property type="entry name" value="ARID DNA-binding domain"/>
    <property type="match status" value="1"/>
</dbReference>
<evidence type="ECO:0000313" key="7">
    <source>
        <dbReference type="Proteomes" id="UP000249293"/>
    </source>
</evidence>
<feature type="compositionally biased region" description="Polar residues" evidence="4">
    <location>
        <begin position="19"/>
        <end position="48"/>
    </location>
</feature>
<accession>A0A2U9R8H4</accession>
<gene>
    <name evidence="6" type="ORF">C5L36_0D03750</name>
</gene>
<feature type="region of interest" description="Disordered" evidence="4">
    <location>
        <begin position="19"/>
        <end position="74"/>
    </location>
</feature>
<dbReference type="PANTHER" id="PTHR13964">
    <property type="entry name" value="RBP-RELATED"/>
    <property type="match status" value="1"/>
</dbReference>
<feature type="region of interest" description="Disordered" evidence="4">
    <location>
        <begin position="543"/>
        <end position="577"/>
    </location>
</feature>
<dbReference type="GO" id="GO:0016514">
    <property type="term" value="C:SWI/SNF complex"/>
    <property type="evidence" value="ECO:0007669"/>
    <property type="project" value="TreeGrafter"/>
</dbReference>
<feature type="region of interest" description="Disordered" evidence="4">
    <location>
        <begin position="315"/>
        <end position="361"/>
    </location>
</feature>
<dbReference type="Pfam" id="PF01388">
    <property type="entry name" value="ARID"/>
    <property type="match status" value="1"/>
</dbReference>
<evidence type="ECO:0000259" key="5">
    <source>
        <dbReference type="PROSITE" id="PS51011"/>
    </source>
</evidence>
<dbReference type="STRING" id="4909.A0A2U9R8H4"/>
<evidence type="ECO:0000256" key="1">
    <source>
        <dbReference type="ARBA" id="ARBA00023015"/>
    </source>
</evidence>
<dbReference type="InterPro" id="IPR051232">
    <property type="entry name" value="ARID/SWI1_ChromRemod"/>
</dbReference>
<evidence type="ECO:0000256" key="3">
    <source>
        <dbReference type="ARBA" id="ARBA00023242"/>
    </source>
</evidence>
<organism evidence="6 7">
    <name type="scientific">Pichia kudriavzevii</name>
    <name type="common">Yeast</name>
    <name type="synonym">Issatchenkia orientalis</name>
    <dbReference type="NCBI Taxonomy" id="4909"/>
    <lineage>
        <taxon>Eukaryota</taxon>
        <taxon>Fungi</taxon>
        <taxon>Dikarya</taxon>
        <taxon>Ascomycota</taxon>
        <taxon>Saccharomycotina</taxon>
        <taxon>Pichiomycetes</taxon>
        <taxon>Pichiales</taxon>
        <taxon>Pichiaceae</taxon>
        <taxon>Pichia</taxon>
    </lineage>
</organism>
<evidence type="ECO:0000256" key="4">
    <source>
        <dbReference type="SAM" id="MobiDB-lite"/>
    </source>
</evidence>
<dbReference type="OrthoDB" id="1938591at2759"/>
<keyword evidence="2" id="KW-0804">Transcription</keyword>
<feature type="region of interest" description="Disordered" evidence="4">
    <location>
        <begin position="222"/>
        <end position="298"/>
    </location>
</feature>
<dbReference type="RefSeq" id="XP_029323120.1">
    <property type="nucleotide sequence ID" value="XM_029467260.1"/>
</dbReference>
<dbReference type="GO" id="GO:0000976">
    <property type="term" value="F:transcription cis-regulatory region binding"/>
    <property type="evidence" value="ECO:0007669"/>
    <property type="project" value="TreeGrafter"/>
</dbReference>
<feature type="compositionally biased region" description="Low complexity" evidence="4">
    <location>
        <begin position="235"/>
        <end position="256"/>
    </location>
</feature>
<dbReference type="SUPFAM" id="SSF46774">
    <property type="entry name" value="ARID-like"/>
    <property type="match status" value="1"/>
</dbReference>
<feature type="domain" description="ARID" evidence="5">
    <location>
        <begin position="128"/>
        <end position="220"/>
    </location>
</feature>
<evidence type="ECO:0000256" key="2">
    <source>
        <dbReference type="ARBA" id="ARBA00023163"/>
    </source>
</evidence>
<feature type="compositionally biased region" description="Basic and acidic residues" evidence="4">
    <location>
        <begin position="549"/>
        <end position="567"/>
    </location>
</feature>
<sequence length="964" mass="110005">MQQGNGGNQLWNMQAQLQESYPGTNNGTPNSVTNSHHGSVTSTGTNTGLGMGMSIMNGYSTPDMSSQMQDTNNQVRQQQIFQQLQMQKQSQQQQQQQQQLHQVHATSQIPQQQQQQQQQQKPVPQMNLQNTEKFLDLVEHYMKKINRPFERYPVVNGVRINLFVYYYMVSYVGGFVKAYQEQKFPLIAKQLGIPANNQPVFNEFLQCYYVNLRPFEQYAKTSESLNDPQRRVMLQQQQQQQQQFQAQAQPRPQIPQKTQVPQNTGRPPIPGQVPQAPQIKNTSSHQEQLHQHQIHLQQKFQEAQHKTLLQQQQLLQKKATKNSPTQYSQASTPHDVPQSPHVPINKANKITKPPLKTAKSRVSSINEEKIVTVFVKGNRKPDVIKNYTPYTTTHDRPGGLDILNIERVGEQLDDMKPVFLYFPELGKVDIKALSLGLLSGISAEINVALNVLLIISSDPNTHIPFEHCKILLDSLSLLGKKVIGKLWNFKYKSHLSESTKKLGKNMDYVKPKSRIDKIFEKYSRQFGDEDYTIEVNAFTSQEISSTKPDPPHLHPNRYDDKMNDKMNDNSSPPTSLNQSIINVESVKGFKIPSYLSMLHKCRKQADSISMNIYQKSYFDQEVVLVEELSTISLIFRNFSFVSNNNLYLARNPKYMEFLYTVIFATITKPEIFKFERKRLSLMKDALIVLSNIIHAIDIESELEVWLVFSLAYSFSSESSELRKPTNMTTSKYIPSVHRYHPHSVDIMSKLLCTSYANREKVADLLTGKVRDEHIIKMVGLNFGDDYLETGSLFKAVFSLFVSILPTDQMYQGVEIFNEMYQTCLQSLLGCLVLTEFLDEAPGFKRNIALDFLLSEERFGPILQHLSFVYTAVNLNLRAQASEENSLISAYAAELANSLTECAIQHAVANENVNEDLQKLRNIPRLFGALENQCGILVSPSAACNVTEQIIKTLKIKHKLETLLK</sequence>
<proteinExistence type="predicted"/>
<dbReference type="EMBL" id="CP028776">
    <property type="protein sequence ID" value="AWU77643.1"/>
    <property type="molecule type" value="Genomic_DNA"/>
</dbReference>
<reference evidence="6 7" key="1">
    <citation type="submission" date="2018-06" db="EMBL/GenBank/DDBJ databases">
        <title>Population genomics shows no distinction between pathogenic Candida krusei and environmental Pichia kudriavzevii: One species, four names.</title>
        <authorList>
            <person name="Douglass A.P."/>
            <person name="Offei B."/>
            <person name="Braun-Galleani S."/>
            <person name="Coughlan A.Y."/>
            <person name="Martos A."/>
            <person name="Ortiz-Merino R.A."/>
            <person name="Byrne K.P."/>
            <person name="Wolfe K.H."/>
        </authorList>
    </citation>
    <scope>NUCLEOTIDE SEQUENCE [LARGE SCALE GENOMIC DNA]</scope>
    <source>
        <strain evidence="6 7">CBS573</strain>
    </source>
</reference>
<feature type="compositionally biased region" description="Polar residues" evidence="4">
    <location>
        <begin position="321"/>
        <end position="332"/>
    </location>
</feature>
<feature type="region of interest" description="Disordered" evidence="4">
    <location>
        <begin position="103"/>
        <end position="125"/>
    </location>
</feature>
<name>A0A2U9R8H4_PICKU</name>
<dbReference type="KEGG" id="pkz:C5L36_0D03750"/>
<dbReference type="SMART" id="SM01014">
    <property type="entry name" value="ARID"/>
    <property type="match status" value="1"/>
</dbReference>
<dbReference type="PROSITE" id="PS51011">
    <property type="entry name" value="ARID"/>
    <property type="match status" value="1"/>
</dbReference>
<dbReference type="VEuPathDB" id="FungiDB:C5L36_0D03750"/>
<feature type="compositionally biased region" description="Low complexity" evidence="4">
    <location>
        <begin position="111"/>
        <end position="120"/>
    </location>
</feature>
<dbReference type="SMART" id="SM00501">
    <property type="entry name" value="BRIGHT"/>
    <property type="match status" value="1"/>
</dbReference>